<sequence>MKASTPRTSRLAAVANARRRQRKERLSVGSPMTLLATTNASGGEDAASLDGTATVGDNTTSTYSDAEAEPNNENVNQVNTIRTLPTDDESVSTWSQAQSTVSGFTDDSFGFTASPKMKMPSTITSRARAPRNISIITEEVLSPQNTSNITFRDATSPNRRTVFSPRTPKMSGARSFSSDSPTTLKNRIDELTQERDRLRMDSQLFKRKLQVALEEKSAIVHEKDNEIADLMKSIGNLTVLIDETDHDHSKALTAAENKVERNSRTIKELEQELSNTVCQLNKLRASYEMLKQANTTETSLMEQRLQTSTLTKETIQKKLEEELSQVIADRDELESKFDECMEELGRIQGQEEKNQAIIKRQNATIESMKNQLDSREELETKFDECVGELGRIQSENEKNEAIIKRQNITIDSLKKQLDASMSKANKDLSHKEQKITEILDEKFEMETALQERIYELESELKSLTNIHREDKHNHESIIKMLREQLSSANESRETTKANSIQEMNEMKKGYEESIDYLKKKVESLESQLAFANQQTESERNELTNAKSVFVTRLEECTRERNEASAKLYQITEDFEALKTAREKDIELLETELEKAYASKLESDKQLKDTKRQLQNALHSLDEMALDGGKMRKDLEEIMNTFHTEKDTLHKELVELRHQTEDQKTTICHLNQENRRYEHDCDNLRSRIKELEAKLRTEARQHDDNTNGREMLLLEIKYLKNMLEKSASTTSLAPPDRSTPENTAVVEKLRQEKYHIEEQNESIKRSIEQLRANEKLKSAELSKAKQTIQMLKTKEKYLESRVESLANQITKTVQEYENRLGEARELGLL</sequence>
<dbReference type="PANTHER" id="PTHR45615:SF80">
    <property type="entry name" value="GRIP DOMAIN-CONTAINING PROTEIN"/>
    <property type="match status" value="1"/>
</dbReference>
<evidence type="ECO:0000313" key="4">
    <source>
        <dbReference type="Proteomes" id="UP001516023"/>
    </source>
</evidence>
<name>A0ABD3QGU3_9STRA</name>
<feature type="region of interest" description="Disordered" evidence="2">
    <location>
        <begin position="157"/>
        <end position="183"/>
    </location>
</feature>
<feature type="compositionally biased region" description="Polar residues" evidence="2">
    <location>
        <begin position="55"/>
        <end position="64"/>
    </location>
</feature>
<feature type="coiled-coil region" evidence="1">
    <location>
        <begin position="745"/>
        <end position="825"/>
    </location>
</feature>
<feature type="coiled-coil region" evidence="1">
    <location>
        <begin position="414"/>
        <end position="573"/>
    </location>
</feature>
<feature type="compositionally biased region" description="Polar residues" evidence="2">
    <location>
        <begin position="174"/>
        <end position="183"/>
    </location>
</feature>
<proteinExistence type="predicted"/>
<protein>
    <submittedName>
        <fullName evidence="3">Uncharacterized protein</fullName>
    </submittedName>
</protein>
<feature type="coiled-coil region" evidence="1">
    <location>
        <begin position="252"/>
        <end position="286"/>
    </location>
</feature>
<keyword evidence="1" id="KW-0175">Coiled coil</keyword>
<dbReference type="EMBL" id="JABMIG020000041">
    <property type="protein sequence ID" value="KAL3799108.1"/>
    <property type="molecule type" value="Genomic_DNA"/>
</dbReference>
<reference evidence="3 4" key="1">
    <citation type="journal article" date="2020" name="G3 (Bethesda)">
        <title>Improved Reference Genome for Cyclotella cryptica CCMP332, a Model for Cell Wall Morphogenesis, Salinity Adaptation, and Lipid Production in Diatoms (Bacillariophyta).</title>
        <authorList>
            <person name="Roberts W.R."/>
            <person name="Downey K.M."/>
            <person name="Ruck E.C."/>
            <person name="Traller J.C."/>
            <person name="Alverson A.J."/>
        </authorList>
    </citation>
    <scope>NUCLEOTIDE SEQUENCE [LARGE SCALE GENOMIC DNA]</scope>
    <source>
        <strain evidence="3 4">CCMP332</strain>
    </source>
</reference>
<feature type="coiled-coil region" evidence="1">
    <location>
        <begin position="673"/>
        <end position="700"/>
    </location>
</feature>
<dbReference type="AlphaFoldDB" id="A0ABD3QGU3"/>
<comment type="caution">
    <text evidence="3">The sequence shown here is derived from an EMBL/GenBank/DDBJ whole genome shotgun (WGS) entry which is preliminary data.</text>
</comment>
<gene>
    <name evidence="3" type="ORF">HJC23_002236</name>
</gene>
<dbReference type="PANTHER" id="PTHR45615">
    <property type="entry name" value="MYOSIN HEAVY CHAIN, NON-MUSCLE"/>
    <property type="match status" value="1"/>
</dbReference>
<feature type="region of interest" description="Disordered" evidence="2">
    <location>
        <begin position="1"/>
        <end position="70"/>
    </location>
</feature>
<evidence type="ECO:0000256" key="1">
    <source>
        <dbReference type="SAM" id="Coils"/>
    </source>
</evidence>
<keyword evidence="4" id="KW-1185">Reference proteome</keyword>
<evidence type="ECO:0000256" key="2">
    <source>
        <dbReference type="SAM" id="MobiDB-lite"/>
    </source>
</evidence>
<dbReference type="Proteomes" id="UP001516023">
    <property type="component" value="Unassembled WGS sequence"/>
</dbReference>
<organism evidence="3 4">
    <name type="scientific">Cyclotella cryptica</name>
    <dbReference type="NCBI Taxonomy" id="29204"/>
    <lineage>
        <taxon>Eukaryota</taxon>
        <taxon>Sar</taxon>
        <taxon>Stramenopiles</taxon>
        <taxon>Ochrophyta</taxon>
        <taxon>Bacillariophyta</taxon>
        <taxon>Coscinodiscophyceae</taxon>
        <taxon>Thalassiosirophycidae</taxon>
        <taxon>Stephanodiscales</taxon>
        <taxon>Stephanodiscaceae</taxon>
        <taxon>Cyclotella</taxon>
    </lineage>
</organism>
<accession>A0ABD3QGU3</accession>
<feature type="coiled-coil region" evidence="1">
    <location>
        <begin position="316"/>
        <end position="378"/>
    </location>
</feature>
<evidence type="ECO:0000313" key="3">
    <source>
        <dbReference type="EMBL" id="KAL3799108.1"/>
    </source>
</evidence>